<dbReference type="AlphaFoldDB" id="B7FQK3"/>
<evidence type="ECO:0000256" key="3">
    <source>
        <dbReference type="ARBA" id="ARBA00022741"/>
    </source>
</evidence>
<keyword evidence="5 6" id="KW-0067">ATP-binding</keyword>
<dbReference type="STRING" id="556484.B7FQK3"/>
<dbReference type="PANTHER" id="PTHR14456:SF2">
    <property type="entry name" value="INOSITOL-PENTAKISPHOSPHATE 2-KINASE"/>
    <property type="match status" value="1"/>
</dbReference>
<keyword evidence="2 6" id="KW-0808">Transferase</keyword>
<evidence type="ECO:0000313" key="7">
    <source>
        <dbReference type="EMBL" id="EEC51349.1"/>
    </source>
</evidence>
<dbReference type="InterPro" id="IPR043001">
    <property type="entry name" value="IP5_2-K_N_lobe"/>
</dbReference>
<proteinExistence type="predicted"/>
<dbReference type="InterPro" id="IPR009286">
    <property type="entry name" value="Ins_P5_2-kin"/>
</dbReference>
<dbReference type="GO" id="GO:0035299">
    <property type="term" value="F:inositol-1,3,4,5,6-pentakisphosphate 2-kinase activity"/>
    <property type="evidence" value="ECO:0007669"/>
    <property type="project" value="UniProtKB-EC"/>
</dbReference>
<dbReference type="GeneID" id="7196868"/>
<dbReference type="RefSeq" id="XP_002176886.1">
    <property type="nucleotide sequence ID" value="XM_002176850.1"/>
</dbReference>
<evidence type="ECO:0000256" key="5">
    <source>
        <dbReference type="ARBA" id="ARBA00022840"/>
    </source>
</evidence>
<reference evidence="8" key="2">
    <citation type="submission" date="2008-08" db="EMBL/GenBank/DDBJ databases">
        <authorList>
            <consortium name="Diatom Consortium"/>
            <person name="Grigoriev I."/>
            <person name="Grimwood J."/>
            <person name="Kuo A."/>
            <person name="Otillar R.P."/>
            <person name="Salamov A."/>
            <person name="Detter J.C."/>
            <person name="Lindquist E."/>
            <person name="Shapiro H."/>
            <person name="Lucas S."/>
            <person name="Glavina del Rio T."/>
            <person name="Pitluck S."/>
            <person name="Rokhsar D."/>
            <person name="Bowler C."/>
        </authorList>
    </citation>
    <scope>GENOME REANNOTATION</scope>
    <source>
        <strain evidence="8">CCAP 1055/1</strain>
    </source>
</reference>
<name>B7FQK3_PHATC</name>
<dbReference type="eggNOG" id="KOG4749">
    <property type="taxonomic scope" value="Eukaryota"/>
</dbReference>
<evidence type="ECO:0000313" key="8">
    <source>
        <dbReference type="Proteomes" id="UP000000759"/>
    </source>
</evidence>
<evidence type="ECO:0000256" key="2">
    <source>
        <dbReference type="ARBA" id="ARBA00022679"/>
    </source>
</evidence>
<dbReference type="OrthoDB" id="272370at2759"/>
<dbReference type="GO" id="GO:0005524">
    <property type="term" value="F:ATP binding"/>
    <property type="evidence" value="ECO:0007669"/>
    <property type="project" value="UniProtKB-KW"/>
</dbReference>
<dbReference type="HOGENOM" id="CLU_532640_0_0_1"/>
<dbReference type="EC" id="2.7.1.158" evidence="1 6"/>
<keyword evidence="3 6" id="KW-0547">Nucleotide-binding</keyword>
<dbReference type="OMA" id="SKEACIY"/>
<dbReference type="PaxDb" id="2850-Phatr43084"/>
<dbReference type="Proteomes" id="UP000000759">
    <property type="component" value="Chromosome 1"/>
</dbReference>
<dbReference type="Gene3D" id="3.30.200.110">
    <property type="entry name" value="Inositol-pentakisphosphate 2-kinase, N-lobe"/>
    <property type="match status" value="1"/>
</dbReference>
<dbReference type="PANTHER" id="PTHR14456">
    <property type="entry name" value="INOSITOL POLYPHOSPHATE KINASE 1"/>
    <property type="match status" value="1"/>
</dbReference>
<protein>
    <recommendedName>
        <fullName evidence="1 6">Inositol-pentakisphosphate 2-kinase</fullName>
        <ecNumber evidence="1 6">2.7.1.158</ecNumber>
    </recommendedName>
</protein>
<keyword evidence="4 6" id="KW-0418">Kinase</keyword>
<comment type="catalytic activity">
    <reaction evidence="6">
        <text>1D-myo-inositol 1,3,4,5,6-pentakisphosphate + ATP = 1D-myo-inositol hexakisphosphate + ADP + H(+)</text>
        <dbReference type="Rhea" id="RHEA:20313"/>
        <dbReference type="ChEBI" id="CHEBI:15378"/>
        <dbReference type="ChEBI" id="CHEBI:30616"/>
        <dbReference type="ChEBI" id="CHEBI:57733"/>
        <dbReference type="ChEBI" id="CHEBI:58130"/>
        <dbReference type="ChEBI" id="CHEBI:456216"/>
        <dbReference type="EC" id="2.7.1.158"/>
    </reaction>
</comment>
<keyword evidence="8" id="KW-1185">Reference proteome</keyword>
<comment type="domain">
    <text evidence="6">The EXKPK motif is conserved in inositol-pentakisphosphate 2-kinases of both family 1 and 2.</text>
</comment>
<comment type="function">
    <text evidence="6">Phosphorylates Ins(1,3,4,5,6)P5 at position 2 to form Ins(1,2,3,4,5,6)P6 (InsP6 or phytate).</text>
</comment>
<accession>B7FQK3</accession>
<dbReference type="GO" id="GO:0032958">
    <property type="term" value="P:inositol phosphate biosynthetic process"/>
    <property type="evidence" value="ECO:0007669"/>
    <property type="project" value="TreeGrafter"/>
</dbReference>
<reference evidence="7 8" key="1">
    <citation type="journal article" date="2008" name="Nature">
        <title>The Phaeodactylum genome reveals the evolutionary history of diatom genomes.</title>
        <authorList>
            <person name="Bowler C."/>
            <person name="Allen A.E."/>
            <person name="Badger J.H."/>
            <person name="Grimwood J."/>
            <person name="Jabbari K."/>
            <person name="Kuo A."/>
            <person name="Maheswari U."/>
            <person name="Martens C."/>
            <person name="Maumus F."/>
            <person name="Otillar R.P."/>
            <person name="Rayko E."/>
            <person name="Salamov A."/>
            <person name="Vandepoele K."/>
            <person name="Beszteri B."/>
            <person name="Gruber A."/>
            <person name="Heijde M."/>
            <person name="Katinka M."/>
            <person name="Mock T."/>
            <person name="Valentin K."/>
            <person name="Verret F."/>
            <person name="Berges J.A."/>
            <person name="Brownlee C."/>
            <person name="Cadoret J.P."/>
            <person name="Chiovitti A."/>
            <person name="Choi C.J."/>
            <person name="Coesel S."/>
            <person name="De Martino A."/>
            <person name="Detter J.C."/>
            <person name="Durkin C."/>
            <person name="Falciatore A."/>
            <person name="Fournet J."/>
            <person name="Haruta M."/>
            <person name="Huysman M.J."/>
            <person name="Jenkins B.D."/>
            <person name="Jiroutova K."/>
            <person name="Jorgensen R.E."/>
            <person name="Joubert Y."/>
            <person name="Kaplan A."/>
            <person name="Kroger N."/>
            <person name="Kroth P.G."/>
            <person name="La Roche J."/>
            <person name="Lindquist E."/>
            <person name="Lommer M."/>
            <person name="Martin-Jezequel V."/>
            <person name="Lopez P.J."/>
            <person name="Lucas S."/>
            <person name="Mangogna M."/>
            <person name="McGinnis K."/>
            <person name="Medlin L.K."/>
            <person name="Montsant A."/>
            <person name="Oudot-Le Secq M.P."/>
            <person name="Napoli C."/>
            <person name="Obornik M."/>
            <person name="Parker M.S."/>
            <person name="Petit J.L."/>
            <person name="Porcel B.M."/>
            <person name="Poulsen N."/>
            <person name="Robison M."/>
            <person name="Rychlewski L."/>
            <person name="Rynearson T.A."/>
            <person name="Schmutz J."/>
            <person name="Shapiro H."/>
            <person name="Siaut M."/>
            <person name="Stanley M."/>
            <person name="Sussman M.R."/>
            <person name="Taylor A.R."/>
            <person name="Vardi A."/>
            <person name="von Dassow P."/>
            <person name="Vyverman W."/>
            <person name="Willis A."/>
            <person name="Wyrwicz L.S."/>
            <person name="Rokhsar D.S."/>
            <person name="Weissenbach J."/>
            <person name="Armbrust E.V."/>
            <person name="Green B.R."/>
            <person name="Van de Peer Y."/>
            <person name="Grigoriev I.V."/>
        </authorList>
    </citation>
    <scope>NUCLEOTIDE SEQUENCE [LARGE SCALE GENOMIC DNA]</scope>
    <source>
        <strain evidence="7 8">CCAP 1055/1</strain>
    </source>
</reference>
<dbReference type="EMBL" id="CM000605">
    <property type="protein sequence ID" value="EEC51349.1"/>
    <property type="molecule type" value="Genomic_DNA"/>
</dbReference>
<dbReference type="Pfam" id="PF06090">
    <property type="entry name" value="Ins_P5_2-kin"/>
    <property type="match status" value="1"/>
</dbReference>
<evidence type="ECO:0000256" key="1">
    <source>
        <dbReference type="ARBA" id="ARBA00012023"/>
    </source>
</evidence>
<dbReference type="KEGG" id="pti:PHATRDRAFT_43084"/>
<gene>
    <name evidence="7" type="ORF">PHATRDRAFT_43084</name>
</gene>
<sequence length="512" mass="58183">MIASDWTYAGEGGKHVIFAHRSSTANALNPEWRGCLLRIKKDYLKMAGCFKDLPNSVAIPEDTCLYFRSCILPKLAPYVDAPQSIRLHWSFVAVIREASLTSGKIPEGRLKDWSLVSAESMEKPMYPTASLVPDYRLQLPSSVNFSKSRSITVEIKPKAGYRAYSPLVHPTTRFKYRYTRYTFIQWIKTGNVSVPSNDHPAYDPVDLFSQDAQTVERALLSLLREPRNNFIVWHGRESMMTLKNGEPTIDDRKLSDALPFNGLQGGEEQNFLIRILTSVLHTEPFLQDLLQLQNLDILDADGAVLVYRRLVWLCNGSEDEAEILIDRLDSLVSQTLGEAPPSLNEHSPIPFPSKSNKIDLICHAIQTFREILLSQEPIIPNKQIMDSFRKRTVGIVETLDKEECVYLLQNWMLSLAMCDISFFVSFCFEASKDIDVLHSGRCAVTVKSTQKDGLPGLVEIAGEDVFYQIRVIDTDKKPARKLRYRQRKEESLALFALWECRKDEPEEGRVGS</sequence>
<evidence type="ECO:0000256" key="6">
    <source>
        <dbReference type="RuleBase" id="RU364126"/>
    </source>
</evidence>
<organism evidence="7 8">
    <name type="scientific">Phaeodactylum tricornutum (strain CCAP 1055/1)</name>
    <dbReference type="NCBI Taxonomy" id="556484"/>
    <lineage>
        <taxon>Eukaryota</taxon>
        <taxon>Sar</taxon>
        <taxon>Stramenopiles</taxon>
        <taxon>Ochrophyta</taxon>
        <taxon>Bacillariophyta</taxon>
        <taxon>Bacillariophyceae</taxon>
        <taxon>Bacillariophycidae</taxon>
        <taxon>Naviculales</taxon>
        <taxon>Phaeodactylaceae</taxon>
        <taxon>Phaeodactylum</taxon>
    </lineage>
</organism>
<dbReference type="InParanoid" id="B7FQK3"/>
<evidence type="ECO:0000256" key="4">
    <source>
        <dbReference type="ARBA" id="ARBA00022777"/>
    </source>
</evidence>
<dbReference type="GO" id="GO:0005634">
    <property type="term" value="C:nucleus"/>
    <property type="evidence" value="ECO:0007669"/>
    <property type="project" value="TreeGrafter"/>
</dbReference>